<name>A0A0A8XU78_ARUDO</name>
<reference evidence="1" key="1">
    <citation type="submission" date="2014-09" db="EMBL/GenBank/DDBJ databases">
        <authorList>
            <person name="Magalhaes I.L.F."/>
            <person name="Oliveira U."/>
            <person name="Santos F.R."/>
            <person name="Vidigal T.H.D.A."/>
            <person name="Brescovit A.D."/>
            <person name="Santos A.J."/>
        </authorList>
    </citation>
    <scope>NUCLEOTIDE SEQUENCE</scope>
    <source>
        <tissue evidence="1">Shoot tissue taken approximately 20 cm above the soil surface</tissue>
    </source>
</reference>
<dbReference type="EMBL" id="GBRH01281582">
    <property type="protein sequence ID" value="JAD16313.1"/>
    <property type="molecule type" value="Transcribed_RNA"/>
</dbReference>
<proteinExistence type="predicted"/>
<reference evidence="1" key="2">
    <citation type="journal article" date="2015" name="Data Brief">
        <title>Shoot transcriptome of the giant reed, Arundo donax.</title>
        <authorList>
            <person name="Barrero R.A."/>
            <person name="Guerrero F.D."/>
            <person name="Moolhuijzen P."/>
            <person name="Goolsby J.A."/>
            <person name="Tidwell J."/>
            <person name="Bellgard S.E."/>
            <person name="Bellgard M.I."/>
        </authorList>
    </citation>
    <scope>NUCLEOTIDE SEQUENCE</scope>
    <source>
        <tissue evidence="1">Shoot tissue taken approximately 20 cm above the soil surface</tissue>
    </source>
</reference>
<sequence length="12" mass="1500">MLSDITFEIMNW</sequence>
<accession>A0A0A8XU78</accession>
<evidence type="ECO:0000313" key="1">
    <source>
        <dbReference type="EMBL" id="JAD16313.1"/>
    </source>
</evidence>
<organism evidence="1">
    <name type="scientific">Arundo donax</name>
    <name type="common">Giant reed</name>
    <name type="synonym">Donax arundinaceus</name>
    <dbReference type="NCBI Taxonomy" id="35708"/>
    <lineage>
        <taxon>Eukaryota</taxon>
        <taxon>Viridiplantae</taxon>
        <taxon>Streptophyta</taxon>
        <taxon>Embryophyta</taxon>
        <taxon>Tracheophyta</taxon>
        <taxon>Spermatophyta</taxon>
        <taxon>Magnoliopsida</taxon>
        <taxon>Liliopsida</taxon>
        <taxon>Poales</taxon>
        <taxon>Poaceae</taxon>
        <taxon>PACMAD clade</taxon>
        <taxon>Arundinoideae</taxon>
        <taxon>Arundineae</taxon>
        <taxon>Arundo</taxon>
    </lineage>
</organism>
<protein>
    <submittedName>
        <fullName evidence="1">Uncharacterized protein</fullName>
    </submittedName>
</protein>